<evidence type="ECO:0000313" key="4">
    <source>
        <dbReference type="Proteomes" id="UP001596321"/>
    </source>
</evidence>
<name>A0ABW1Y6M4_STRPL</name>
<protein>
    <submittedName>
        <fullName evidence="3">Uncharacterized protein</fullName>
    </submittedName>
</protein>
<accession>A0ABW1Y6M4</accession>
<dbReference type="RefSeq" id="WP_185906770.1">
    <property type="nucleotide sequence ID" value="NZ_BMUJ01000018.1"/>
</dbReference>
<evidence type="ECO:0000256" key="1">
    <source>
        <dbReference type="SAM" id="MobiDB-lite"/>
    </source>
</evidence>
<reference evidence="4" key="1">
    <citation type="journal article" date="2019" name="Int. J. Syst. Evol. Microbiol.">
        <title>The Global Catalogue of Microorganisms (GCM) 10K type strain sequencing project: providing services to taxonomists for standard genome sequencing and annotation.</title>
        <authorList>
            <consortium name="The Broad Institute Genomics Platform"/>
            <consortium name="The Broad Institute Genome Sequencing Center for Infectious Disease"/>
            <person name="Wu L."/>
            <person name="Ma J."/>
        </authorList>
    </citation>
    <scope>NUCLEOTIDE SEQUENCE [LARGE SCALE GENOMIC DNA]</scope>
    <source>
        <strain evidence="4">JCM 4504</strain>
    </source>
</reference>
<feature type="signal peptide" evidence="2">
    <location>
        <begin position="1"/>
        <end position="24"/>
    </location>
</feature>
<dbReference type="EMBL" id="JBHSUW010000001">
    <property type="protein sequence ID" value="MFC6505384.1"/>
    <property type="molecule type" value="Genomic_DNA"/>
</dbReference>
<proteinExistence type="predicted"/>
<gene>
    <name evidence="3" type="ORF">ACFQFF_28890</name>
</gene>
<dbReference type="Proteomes" id="UP001596321">
    <property type="component" value="Unassembled WGS sequence"/>
</dbReference>
<feature type="chain" id="PRO_5046675164" evidence="2">
    <location>
        <begin position="25"/>
        <end position="54"/>
    </location>
</feature>
<evidence type="ECO:0000313" key="3">
    <source>
        <dbReference type="EMBL" id="MFC6505384.1"/>
    </source>
</evidence>
<evidence type="ECO:0000256" key="2">
    <source>
        <dbReference type="SAM" id="SignalP"/>
    </source>
</evidence>
<feature type="region of interest" description="Disordered" evidence="1">
    <location>
        <begin position="26"/>
        <end position="54"/>
    </location>
</feature>
<keyword evidence="2" id="KW-0732">Signal</keyword>
<comment type="caution">
    <text evidence="3">The sequence shown here is derived from an EMBL/GenBank/DDBJ whole genome shotgun (WGS) entry which is preliminary data.</text>
</comment>
<organism evidence="3 4">
    <name type="scientific">Streptomyces plicatus</name>
    <dbReference type="NCBI Taxonomy" id="1922"/>
    <lineage>
        <taxon>Bacteria</taxon>
        <taxon>Bacillati</taxon>
        <taxon>Actinomycetota</taxon>
        <taxon>Actinomycetes</taxon>
        <taxon>Kitasatosporales</taxon>
        <taxon>Streptomycetaceae</taxon>
        <taxon>Streptomyces</taxon>
        <taxon>Streptomyces rochei group</taxon>
    </lineage>
</organism>
<keyword evidence="4" id="KW-1185">Reference proteome</keyword>
<sequence length="54" mass="5455">MKKLITLTMFAIASLVGTIAPAQAADTPPPAFAPAQSDLSAPNSPLADLHPATI</sequence>